<keyword evidence="5 9" id="KW-0812">Transmembrane</keyword>
<organism evidence="12 13">
    <name type="scientific">Cloeon dipterum</name>
    <dbReference type="NCBI Taxonomy" id="197152"/>
    <lineage>
        <taxon>Eukaryota</taxon>
        <taxon>Metazoa</taxon>
        <taxon>Ecdysozoa</taxon>
        <taxon>Arthropoda</taxon>
        <taxon>Hexapoda</taxon>
        <taxon>Insecta</taxon>
        <taxon>Pterygota</taxon>
        <taxon>Palaeoptera</taxon>
        <taxon>Ephemeroptera</taxon>
        <taxon>Pisciforma</taxon>
        <taxon>Baetidae</taxon>
        <taxon>Cloeon</taxon>
    </lineage>
</organism>
<comment type="caution">
    <text evidence="12">The sequence shown here is derived from an EMBL/GenBank/DDBJ whole genome shotgun (WGS) entry which is preliminary data.</text>
</comment>
<accession>A0A8S1DC64</accession>
<keyword evidence="6 9" id="KW-0256">Endoplasmic reticulum</keyword>
<evidence type="ECO:0000259" key="11">
    <source>
        <dbReference type="Pfam" id="PF23358"/>
    </source>
</evidence>
<keyword evidence="13" id="KW-1185">Reference proteome</keyword>
<dbReference type="InterPro" id="IPR005013">
    <property type="entry name" value="DDOST_48_kDa_subunit"/>
</dbReference>
<name>A0A8S1DC64_9INSE</name>
<dbReference type="InterPro" id="IPR055459">
    <property type="entry name" value="OST48_MD"/>
</dbReference>
<feature type="chain" id="PRO_5035970033" description="Dolichyl-diphosphooligosaccharide--protein glycosyltransferase 48 kDa subunit" evidence="9">
    <location>
        <begin position="28"/>
        <end position="444"/>
    </location>
</feature>
<dbReference type="OrthoDB" id="29105at2759"/>
<evidence type="ECO:0000256" key="8">
    <source>
        <dbReference type="ARBA" id="ARBA00023136"/>
    </source>
</evidence>
<dbReference type="EMBL" id="CADEPI010000172">
    <property type="protein sequence ID" value="CAB3378765.1"/>
    <property type="molecule type" value="Genomic_DNA"/>
</dbReference>
<feature type="signal peptide" evidence="9">
    <location>
        <begin position="1"/>
        <end position="27"/>
    </location>
</feature>
<reference evidence="12 13" key="1">
    <citation type="submission" date="2020-04" db="EMBL/GenBank/DDBJ databases">
        <authorList>
            <person name="Alioto T."/>
            <person name="Alioto T."/>
            <person name="Gomez Garrido J."/>
        </authorList>
    </citation>
    <scope>NUCLEOTIDE SEQUENCE [LARGE SCALE GENOMIC DNA]</scope>
</reference>
<feature type="domain" description="OST48 middle" evidence="11">
    <location>
        <begin position="296"/>
        <end position="433"/>
    </location>
</feature>
<comment type="subunit">
    <text evidence="9">Component of the oligosaccharyltransferase (OST) complex.</text>
</comment>
<dbReference type="PANTHER" id="PTHR10830">
    <property type="entry name" value="DOLICHYL-DIPHOSPHOOLIGOSACCHARIDE--PROTEIN GLYCOSYLTRANSFERASE 48 KDA SUBUNIT"/>
    <property type="match status" value="1"/>
</dbReference>
<comment type="similarity">
    <text evidence="3 9">Belongs to the DDOST 48 kDa subunit family.</text>
</comment>
<proteinExistence type="inferred from homology"/>
<evidence type="ECO:0000256" key="5">
    <source>
        <dbReference type="ARBA" id="ARBA00022692"/>
    </source>
</evidence>
<dbReference type="Pfam" id="PF23358">
    <property type="entry name" value="OST48_MD"/>
    <property type="match status" value="1"/>
</dbReference>
<keyword evidence="7 9" id="KW-1133">Transmembrane helix</keyword>
<keyword evidence="8 9" id="KW-0472">Membrane</keyword>
<dbReference type="AlphaFoldDB" id="A0A8S1DC64"/>
<evidence type="ECO:0000256" key="3">
    <source>
        <dbReference type="ARBA" id="ARBA00008743"/>
    </source>
</evidence>
<evidence type="ECO:0000256" key="1">
    <source>
        <dbReference type="ARBA" id="ARBA00004115"/>
    </source>
</evidence>
<feature type="transmembrane region" description="Helical" evidence="9">
    <location>
        <begin position="410"/>
        <end position="433"/>
    </location>
</feature>
<protein>
    <recommendedName>
        <fullName evidence="4 9">Dolichyl-diphosphooligosaccharide--protein glycosyltransferase 48 kDa subunit</fullName>
        <shortName evidence="9">Oligosaccharyl transferase 48 kDa subunit</shortName>
    </recommendedName>
</protein>
<comment type="function">
    <text evidence="9">Subunit of the oligosaccharyl transferase (OST) complex that catalyzes the initial transfer of a defined glycan (Glc(3)Man(9)GlcNAc(2) in eukaryotes) from the lipid carrier dolichol-pyrophosphate to an asparagine residue within an Asn-X-Ser/Thr consensus motif in nascent polypeptide chains, the first step in protein N-glycosylation. N-glycosylation occurs cotranslationally and the complex associates with the Sec61 complex at the channel-forming translocon complex that mediates protein translocation across the endoplasmic reticulum (ER).</text>
</comment>
<gene>
    <name evidence="12" type="ORF">CLODIP_2_CD09345</name>
</gene>
<comment type="subcellular location">
    <subcellularLocation>
        <location evidence="1 9">Endoplasmic reticulum membrane</location>
        <topology evidence="1 9">Single-pass type I membrane protein</topology>
    </subcellularLocation>
</comment>
<evidence type="ECO:0000256" key="6">
    <source>
        <dbReference type="ARBA" id="ARBA00022824"/>
    </source>
</evidence>
<feature type="domain" description="OST48 N-terminal" evidence="10">
    <location>
        <begin position="30"/>
        <end position="282"/>
    </location>
</feature>
<evidence type="ECO:0000256" key="9">
    <source>
        <dbReference type="RuleBase" id="RU361142"/>
    </source>
</evidence>
<dbReference type="InterPro" id="IPR055457">
    <property type="entry name" value="OST48_N"/>
</dbReference>
<dbReference type="Proteomes" id="UP000494165">
    <property type="component" value="Unassembled WGS sequence"/>
</dbReference>
<evidence type="ECO:0000256" key="2">
    <source>
        <dbReference type="ARBA" id="ARBA00004922"/>
    </source>
</evidence>
<evidence type="ECO:0000313" key="12">
    <source>
        <dbReference type="EMBL" id="CAB3378765.1"/>
    </source>
</evidence>
<evidence type="ECO:0000256" key="7">
    <source>
        <dbReference type="ARBA" id="ARBA00022989"/>
    </source>
</evidence>
<evidence type="ECO:0000256" key="4">
    <source>
        <dbReference type="ARBA" id="ARBA00013350"/>
    </source>
</evidence>
<evidence type="ECO:0000259" key="10">
    <source>
        <dbReference type="Pfam" id="PF03345"/>
    </source>
</evidence>
<dbReference type="GO" id="GO:0008250">
    <property type="term" value="C:oligosaccharyltransferase complex"/>
    <property type="evidence" value="ECO:0007669"/>
    <property type="project" value="TreeGrafter"/>
</dbReference>
<sequence length="444" mass="48852">MAALRSGVVLFLAGFLALAANVQLASAGGNTLVLLDNLVIKETHSIFFKSLSDRGYKLNFKLADDANLNIKKYGEYLYEHIVIFAPSVEEFGGTLSVEALTEFVDDGGNLLVAGSSSSSDILRELASECGFEVDEEGASVIDHLNYDNNDKGKHTLIVAEASSLINAPVIVGTKNIPPLLFEGTGLVADKENPLVLHILTASSSAYSYNPDQAIKEYPHAVGKNTLLIAALQARNSARVVFSGSLFFFSDEAFNSPVQKAGGGQLHKRSGNQEVATALSKWAFKETGVIRVKGVSHHKAGEKNSPAAYTITEDMVYTIEIEKLQAGQWVPFDADDIQLEFVRIDPFIRKNLAKKPGGKYEARFTIPDVYGVFQLKVDYNRIGYTHLFSTTQVSVRPLEHTQYERFIPSAFPYYFSAFSMMAGVFLFSIVFLHYKEEPSKSKKEQ</sequence>
<dbReference type="GO" id="GO:0018279">
    <property type="term" value="P:protein N-linked glycosylation via asparagine"/>
    <property type="evidence" value="ECO:0007669"/>
    <property type="project" value="UniProtKB-UniRule"/>
</dbReference>
<comment type="pathway">
    <text evidence="2 9">Protein modification; protein glycosylation.</text>
</comment>
<evidence type="ECO:0000313" key="13">
    <source>
        <dbReference type="Proteomes" id="UP000494165"/>
    </source>
</evidence>
<dbReference type="Pfam" id="PF03345">
    <property type="entry name" value="OST48_N"/>
    <property type="match status" value="1"/>
</dbReference>
<dbReference type="PANTHER" id="PTHR10830:SF0">
    <property type="entry name" value="DOLICHYL-DIPHOSPHOOLIGOSACCHARIDE--PROTEIN GLYCOSYLTRANSFERASE 48 KDA SUBUNIT"/>
    <property type="match status" value="1"/>
</dbReference>
<keyword evidence="9" id="KW-0732">Signal</keyword>